<organism evidence="1">
    <name type="scientific">marine sediment metagenome</name>
    <dbReference type="NCBI Taxonomy" id="412755"/>
    <lineage>
        <taxon>unclassified sequences</taxon>
        <taxon>metagenomes</taxon>
        <taxon>ecological metagenomes</taxon>
    </lineage>
</organism>
<feature type="non-terminal residue" evidence="1">
    <location>
        <position position="436"/>
    </location>
</feature>
<protein>
    <recommendedName>
        <fullName evidence="2">Fibronectin type-III domain-containing protein</fullName>
    </recommendedName>
</protein>
<dbReference type="AlphaFoldDB" id="X1SQY3"/>
<reference evidence="1" key="1">
    <citation type="journal article" date="2014" name="Front. Microbiol.">
        <title>High frequency of phylogenetically diverse reductive dehalogenase-homologous genes in deep subseafloor sedimentary metagenomes.</title>
        <authorList>
            <person name="Kawai M."/>
            <person name="Futagami T."/>
            <person name="Toyoda A."/>
            <person name="Takaki Y."/>
            <person name="Nishi S."/>
            <person name="Hori S."/>
            <person name="Arai W."/>
            <person name="Tsubouchi T."/>
            <person name="Morono Y."/>
            <person name="Uchiyama I."/>
            <person name="Ito T."/>
            <person name="Fujiyama A."/>
            <person name="Inagaki F."/>
            <person name="Takami H."/>
        </authorList>
    </citation>
    <scope>NUCLEOTIDE SEQUENCE</scope>
    <source>
        <strain evidence="1">Expedition CK06-06</strain>
    </source>
</reference>
<proteinExistence type="predicted"/>
<dbReference type="InterPro" id="IPR013783">
    <property type="entry name" value="Ig-like_fold"/>
</dbReference>
<dbReference type="InterPro" id="IPR036116">
    <property type="entry name" value="FN3_sf"/>
</dbReference>
<comment type="caution">
    <text evidence="1">The sequence shown here is derived from an EMBL/GenBank/DDBJ whole genome shotgun (WGS) entry which is preliminary data.</text>
</comment>
<evidence type="ECO:0000313" key="1">
    <source>
        <dbReference type="EMBL" id="GAI70239.1"/>
    </source>
</evidence>
<accession>X1SQY3</accession>
<name>X1SQY3_9ZZZZ</name>
<gene>
    <name evidence="1" type="ORF">S12H4_06540</name>
</gene>
<dbReference type="EMBL" id="BARW01002309">
    <property type="protein sequence ID" value="GAI70239.1"/>
    <property type="molecule type" value="Genomic_DNA"/>
</dbReference>
<dbReference type="Gene3D" id="2.60.40.10">
    <property type="entry name" value="Immunoglobulins"/>
    <property type="match status" value="2"/>
</dbReference>
<dbReference type="SUPFAM" id="SSF110296">
    <property type="entry name" value="Oligoxyloglucan reducing end-specific cellobiohydrolase"/>
    <property type="match status" value="1"/>
</dbReference>
<evidence type="ECO:0008006" key="2">
    <source>
        <dbReference type="Google" id="ProtNLM"/>
    </source>
</evidence>
<sequence length="436" mass="46728">AGNIAGVDSLNLVGLPPQYGADCRTVFAAGESNGSPCVWQSTDDGQNYRRRFSRDPDTGAPFAIDAWAIADDNTFYTGSFDGSYGMVYQTTNGGFFYSEGAMAGSQSLYFLALSPGYERDGTILAGNTNGWVYLSSDNGTSFQPLPGDAASPPLTDSITVAFDPEFDSNRTVYTASNTADGGIYHFVISTDTAWESIDGTMPAGTIFNGLTVIPGGTLYAVNYDSDGGMERSLNPTYTPGPSFETVTRGLEDGATLSGLWQSGQQLWSVDTTNIRLMTFYDTLILPATQVSPDDGTPGIGSLIDHTVRNINLDWETLEGATSYQWQCDYETDFSSIPTGLEGTTTSSSVRLPALEPATTYYWRIRASAPVISPWSEKWSFTTSLETTAIALKPESPAAGASGVPIKPLFQWTAVAGANAYEFLVSRDANFKGRIQA</sequence>
<dbReference type="Gene3D" id="2.130.10.10">
    <property type="entry name" value="YVTN repeat-like/Quinoprotein amine dehydrogenase"/>
    <property type="match status" value="1"/>
</dbReference>
<feature type="non-terminal residue" evidence="1">
    <location>
        <position position="1"/>
    </location>
</feature>
<dbReference type="SUPFAM" id="SSF49265">
    <property type="entry name" value="Fibronectin type III"/>
    <property type="match status" value="1"/>
</dbReference>
<dbReference type="InterPro" id="IPR015943">
    <property type="entry name" value="WD40/YVTN_repeat-like_dom_sf"/>
</dbReference>